<feature type="DNA-binding region" description="Fork-head" evidence="2">
    <location>
        <begin position="35"/>
        <end position="127"/>
    </location>
</feature>
<feature type="compositionally biased region" description="Low complexity" evidence="3">
    <location>
        <begin position="150"/>
        <end position="166"/>
    </location>
</feature>
<accession>A0A8H6WCY7</accession>
<keyword evidence="2" id="KW-0539">Nucleus</keyword>
<comment type="caution">
    <text evidence="5">The sequence shown here is derived from an EMBL/GenBank/DDBJ whole genome shotgun (WGS) entry which is preliminary data.</text>
</comment>
<evidence type="ECO:0000256" key="1">
    <source>
        <dbReference type="ARBA" id="ARBA00023125"/>
    </source>
</evidence>
<dbReference type="GeneID" id="59341455"/>
<dbReference type="GO" id="GO:0030154">
    <property type="term" value="P:cell differentiation"/>
    <property type="evidence" value="ECO:0007669"/>
    <property type="project" value="TreeGrafter"/>
</dbReference>
<dbReference type="InterPro" id="IPR036390">
    <property type="entry name" value="WH_DNA-bd_sf"/>
</dbReference>
<dbReference type="Gene3D" id="1.10.10.10">
    <property type="entry name" value="Winged helix-like DNA-binding domain superfamily/Winged helix DNA-binding domain"/>
    <property type="match status" value="1"/>
</dbReference>
<dbReference type="PANTHER" id="PTHR11829">
    <property type="entry name" value="FORKHEAD BOX PROTEIN"/>
    <property type="match status" value="1"/>
</dbReference>
<dbReference type="InterPro" id="IPR001766">
    <property type="entry name" value="Fork_head_dom"/>
</dbReference>
<organism evidence="5 6">
    <name type="scientific">Mycena indigotica</name>
    <dbReference type="NCBI Taxonomy" id="2126181"/>
    <lineage>
        <taxon>Eukaryota</taxon>
        <taxon>Fungi</taxon>
        <taxon>Dikarya</taxon>
        <taxon>Basidiomycota</taxon>
        <taxon>Agaricomycotina</taxon>
        <taxon>Agaricomycetes</taxon>
        <taxon>Agaricomycetidae</taxon>
        <taxon>Agaricales</taxon>
        <taxon>Marasmiineae</taxon>
        <taxon>Mycenaceae</taxon>
        <taxon>Mycena</taxon>
    </lineage>
</organism>
<feature type="compositionally biased region" description="Polar residues" evidence="3">
    <location>
        <begin position="341"/>
        <end position="351"/>
    </location>
</feature>
<feature type="region of interest" description="Disordered" evidence="3">
    <location>
        <begin position="119"/>
        <end position="168"/>
    </location>
</feature>
<sequence>MTGPDPASILRRKLNLPENIPITLSALPDYAADMRPSVPLPLLIEVAIYESETKRLTLKEIYSAIEGRYEFFRGGPSNAAWKCSIRHALSLRLVFQQLDRPLQVSGKGSYWTLDYSRGEGTKRHRKHHPGDSEDDSDDKIKAGKTDVKSASESQYKQQQYEQQQYQRHQELSHPPVYIQKSLAQYQAEHSNHLHINTVTQIKQEPSPSPTPSPSSQSSRSSDGFGTPSQEPLYPRQYHQPAPVNLFAPPSNPLPSQSNMYPAGYQQTHRTLAHSRSWTPQEFQQGSSHDMPIRPVGVWNTAHGQHQQQLVDPRLLRAPYLTLFGQGQGTPPSSEEEDKQWHYQSQGGHRQL</sequence>
<evidence type="ECO:0000256" key="3">
    <source>
        <dbReference type="SAM" id="MobiDB-lite"/>
    </source>
</evidence>
<dbReference type="GO" id="GO:0005634">
    <property type="term" value="C:nucleus"/>
    <property type="evidence" value="ECO:0007669"/>
    <property type="project" value="UniProtKB-SubCell"/>
</dbReference>
<dbReference type="SMART" id="SM00339">
    <property type="entry name" value="FH"/>
    <property type="match status" value="1"/>
</dbReference>
<keyword evidence="6" id="KW-1185">Reference proteome</keyword>
<feature type="region of interest" description="Disordered" evidence="3">
    <location>
        <begin position="322"/>
        <end position="351"/>
    </location>
</feature>
<feature type="region of interest" description="Disordered" evidence="3">
    <location>
        <begin position="201"/>
        <end position="290"/>
    </location>
</feature>
<dbReference type="Proteomes" id="UP000636479">
    <property type="component" value="Unassembled WGS sequence"/>
</dbReference>
<comment type="subcellular location">
    <subcellularLocation>
        <location evidence="2">Nucleus</location>
    </subcellularLocation>
</comment>
<dbReference type="Pfam" id="PF00250">
    <property type="entry name" value="Forkhead"/>
    <property type="match status" value="1"/>
</dbReference>
<dbReference type="InterPro" id="IPR036388">
    <property type="entry name" value="WH-like_DNA-bd_sf"/>
</dbReference>
<evidence type="ECO:0000256" key="2">
    <source>
        <dbReference type="PROSITE-ProRule" id="PRU00089"/>
    </source>
</evidence>
<dbReference type="GO" id="GO:0000981">
    <property type="term" value="F:DNA-binding transcription factor activity, RNA polymerase II-specific"/>
    <property type="evidence" value="ECO:0007669"/>
    <property type="project" value="TreeGrafter"/>
</dbReference>
<feature type="compositionally biased region" description="Polar residues" evidence="3">
    <location>
        <begin position="253"/>
        <end position="287"/>
    </location>
</feature>
<proteinExistence type="predicted"/>
<feature type="domain" description="Fork-head" evidence="4">
    <location>
        <begin position="35"/>
        <end position="127"/>
    </location>
</feature>
<dbReference type="SUPFAM" id="SSF46785">
    <property type="entry name" value="Winged helix' DNA-binding domain"/>
    <property type="match status" value="1"/>
</dbReference>
<gene>
    <name evidence="5" type="ORF">MIND_00204000</name>
</gene>
<dbReference type="PANTHER" id="PTHR11829:SF343">
    <property type="entry name" value="FORK-HEAD DOMAIN-CONTAINING PROTEIN"/>
    <property type="match status" value="1"/>
</dbReference>
<reference evidence="5" key="1">
    <citation type="submission" date="2020-05" db="EMBL/GenBank/DDBJ databases">
        <title>Mycena genomes resolve the evolution of fungal bioluminescence.</title>
        <authorList>
            <person name="Tsai I.J."/>
        </authorList>
    </citation>
    <scope>NUCLEOTIDE SEQUENCE</scope>
    <source>
        <strain evidence="5">171206Taipei</strain>
    </source>
</reference>
<name>A0A8H6WCY7_9AGAR</name>
<dbReference type="GO" id="GO:0000978">
    <property type="term" value="F:RNA polymerase II cis-regulatory region sequence-specific DNA binding"/>
    <property type="evidence" value="ECO:0007669"/>
    <property type="project" value="TreeGrafter"/>
</dbReference>
<dbReference type="AlphaFoldDB" id="A0A8H6WCY7"/>
<dbReference type="CDD" id="cd00059">
    <property type="entry name" value="FH_FOX"/>
    <property type="match status" value="1"/>
</dbReference>
<dbReference type="PROSITE" id="PS50039">
    <property type="entry name" value="FORK_HEAD_3"/>
    <property type="match status" value="1"/>
</dbReference>
<protein>
    <submittedName>
        <fullName evidence="5">Winged helix DNA-binding domain-containing protein</fullName>
    </submittedName>
</protein>
<keyword evidence="1 2" id="KW-0238">DNA-binding</keyword>
<evidence type="ECO:0000313" key="5">
    <source>
        <dbReference type="EMBL" id="KAF7311926.1"/>
    </source>
</evidence>
<dbReference type="InterPro" id="IPR050211">
    <property type="entry name" value="FOX_domain-containing"/>
</dbReference>
<dbReference type="OrthoDB" id="5954824at2759"/>
<dbReference type="EMBL" id="JACAZF010000002">
    <property type="protein sequence ID" value="KAF7311926.1"/>
    <property type="molecule type" value="Genomic_DNA"/>
</dbReference>
<dbReference type="RefSeq" id="XP_037224034.1">
    <property type="nucleotide sequence ID" value="XM_037358939.1"/>
</dbReference>
<feature type="compositionally biased region" description="Basic and acidic residues" evidence="3">
    <location>
        <begin position="138"/>
        <end position="149"/>
    </location>
</feature>
<dbReference type="PRINTS" id="PR00053">
    <property type="entry name" value="FORKHEAD"/>
</dbReference>
<dbReference type="GO" id="GO:0009653">
    <property type="term" value="P:anatomical structure morphogenesis"/>
    <property type="evidence" value="ECO:0007669"/>
    <property type="project" value="TreeGrafter"/>
</dbReference>
<evidence type="ECO:0000313" key="6">
    <source>
        <dbReference type="Proteomes" id="UP000636479"/>
    </source>
</evidence>
<evidence type="ECO:0000259" key="4">
    <source>
        <dbReference type="PROSITE" id="PS50039"/>
    </source>
</evidence>